<feature type="domain" description="Ketopantoate reductase N-terminal" evidence="11">
    <location>
        <begin position="8"/>
        <end position="146"/>
    </location>
</feature>
<sequence>MTEAKIRIAVIGPGAIGGTVAAWLAQRADFDVLVCARTPFADLEIETPGGSIAATPTIATRPDGLTPVDWVIVATKTYDTASTLTWLDALVGPETRVAVLRNGVEHLPPFADRAPADCLVPAVVDIPAERRAPGRIRQRRDGWIKTPDDAAGRAFAALFAHTPIRAETTPDFRSEAWRKLALNCAGAVNALILKPSGIAHDEGAASVMRALVAECVAVGRAEGAVLPDDLPDQVIAGYRAAAPDGINSLHADRAAGRPMELDARNGVIVRLGARRGVPTPANAMIVALLNAAAL</sequence>
<comment type="caution">
    <text evidence="13">The sequence shown here is derived from an EMBL/GenBank/DDBJ whole genome shotgun (WGS) entry which is preliminary data.</text>
</comment>
<dbReference type="SUPFAM" id="SSF48179">
    <property type="entry name" value="6-phosphogluconate dehydrogenase C-terminal domain-like"/>
    <property type="match status" value="1"/>
</dbReference>
<dbReference type="Pfam" id="PF02558">
    <property type="entry name" value="ApbA"/>
    <property type="match status" value="1"/>
</dbReference>
<proteinExistence type="inferred from homology"/>
<evidence type="ECO:0000256" key="10">
    <source>
        <dbReference type="RuleBase" id="RU362068"/>
    </source>
</evidence>
<dbReference type="PANTHER" id="PTHR21708:SF26">
    <property type="entry name" value="2-DEHYDROPANTOATE 2-REDUCTASE"/>
    <property type="match status" value="1"/>
</dbReference>
<dbReference type="InterPro" id="IPR013332">
    <property type="entry name" value="KPR_N"/>
</dbReference>
<dbReference type="InterPro" id="IPR013752">
    <property type="entry name" value="KPA_reductase"/>
</dbReference>
<evidence type="ECO:0000259" key="11">
    <source>
        <dbReference type="Pfam" id="PF02558"/>
    </source>
</evidence>
<dbReference type="EC" id="1.1.1.169" evidence="3 10"/>
<protein>
    <recommendedName>
        <fullName evidence="4 10">2-dehydropantoate 2-reductase</fullName>
        <ecNumber evidence="3 10">1.1.1.169</ecNumber>
    </recommendedName>
    <alternativeName>
        <fullName evidence="8 10">Ketopantoate reductase</fullName>
    </alternativeName>
</protein>
<comment type="catalytic activity">
    <reaction evidence="9 10">
        <text>(R)-pantoate + NADP(+) = 2-dehydropantoate + NADPH + H(+)</text>
        <dbReference type="Rhea" id="RHEA:16233"/>
        <dbReference type="ChEBI" id="CHEBI:11561"/>
        <dbReference type="ChEBI" id="CHEBI:15378"/>
        <dbReference type="ChEBI" id="CHEBI:15980"/>
        <dbReference type="ChEBI" id="CHEBI:57783"/>
        <dbReference type="ChEBI" id="CHEBI:58349"/>
        <dbReference type="EC" id="1.1.1.169"/>
    </reaction>
</comment>
<dbReference type="Gene3D" id="3.40.50.720">
    <property type="entry name" value="NAD(P)-binding Rossmann-like Domain"/>
    <property type="match status" value="1"/>
</dbReference>
<dbReference type="Gene3D" id="1.10.1040.10">
    <property type="entry name" value="N-(1-d-carboxylethyl)-l-norvaline Dehydrogenase, domain 2"/>
    <property type="match status" value="1"/>
</dbReference>
<dbReference type="SUPFAM" id="SSF51735">
    <property type="entry name" value="NAD(P)-binding Rossmann-fold domains"/>
    <property type="match status" value="1"/>
</dbReference>
<dbReference type="Pfam" id="PF08546">
    <property type="entry name" value="ApbA_C"/>
    <property type="match status" value="1"/>
</dbReference>
<keyword evidence="6 10" id="KW-0521">NADP</keyword>
<comment type="similarity">
    <text evidence="2 10">Belongs to the ketopantoate reductase family.</text>
</comment>
<dbReference type="InterPro" id="IPR008927">
    <property type="entry name" value="6-PGluconate_DH-like_C_sf"/>
</dbReference>
<comment type="pathway">
    <text evidence="1 10">Cofactor biosynthesis; (R)-pantothenate biosynthesis; (R)-pantoate from 3-methyl-2-oxobutanoate: step 2/2.</text>
</comment>
<evidence type="ECO:0000256" key="8">
    <source>
        <dbReference type="ARBA" id="ARBA00032024"/>
    </source>
</evidence>
<evidence type="ECO:0000256" key="9">
    <source>
        <dbReference type="ARBA" id="ARBA00048793"/>
    </source>
</evidence>
<reference evidence="13" key="1">
    <citation type="journal article" date="2014" name="Int. J. Syst. Evol. Microbiol.">
        <title>Complete genome of a new Firmicutes species belonging to the dominant human colonic microbiota ('Ruminococcus bicirculans') reveals two chromosomes and a selective capacity to utilize plant glucans.</title>
        <authorList>
            <consortium name="NISC Comparative Sequencing Program"/>
            <person name="Wegmann U."/>
            <person name="Louis P."/>
            <person name="Goesmann A."/>
            <person name="Henrissat B."/>
            <person name="Duncan S.H."/>
            <person name="Flint H.J."/>
        </authorList>
    </citation>
    <scope>NUCLEOTIDE SEQUENCE</scope>
    <source>
        <strain evidence="13">VKM B-1499</strain>
    </source>
</reference>
<organism evidence="13 14">
    <name type="scientific">Brevundimonas intermedia</name>
    <dbReference type="NCBI Taxonomy" id="74315"/>
    <lineage>
        <taxon>Bacteria</taxon>
        <taxon>Pseudomonadati</taxon>
        <taxon>Pseudomonadota</taxon>
        <taxon>Alphaproteobacteria</taxon>
        <taxon>Caulobacterales</taxon>
        <taxon>Caulobacteraceae</taxon>
        <taxon>Brevundimonas</taxon>
    </lineage>
</organism>
<dbReference type="NCBIfam" id="NF005091">
    <property type="entry name" value="PRK06522.2-2"/>
    <property type="match status" value="1"/>
</dbReference>
<evidence type="ECO:0000256" key="4">
    <source>
        <dbReference type="ARBA" id="ARBA00019465"/>
    </source>
</evidence>
<dbReference type="EMBL" id="BSFD01000006">
    <property type="protein sequence ID" value="GLK49193.1"/>
    <property type="molecule type" value="Genomic_DNA"/>
</dbReference>
<evidence type="ECO:0000256" key="2">
    <source>
        <dbReference type="ARBA" id="ARBA00007870"/>
    </source>
</evidence>
<dbReference type="PANTHER" id="PTHR21708">
    <property type="entry name" value="PROBABLE 2-DEHYDROPANTOATE 2-REDUCTASE"/>
    <property type="match status" value="1"/>
</dbReference>
<evidence type="ECO:0000256" key="6">
    <source>
        <dbReference type="ARBA" id="ARBA00022857"/>
    </source>
</evidence>
<dbReference type="InterPro" id="IPR013328">
    <property type="entry name" value="6PGD_dom2"/>
</dbReference>
<evidence type="ECO:0000313" key="13">
    <source>
        <dbReference type="EMBL" id="GLK49193.1"/>
    </source>
</evidence>
<evidence type="ECO:0000256" key="1">
    <source>
        <dbReference type="ARBA" id="ARBA00004994"/>
    </source>
</evidence>
<evidence type="ECO:0000256" key="5">
    <source>
        <dbReference type="ARBA" id="ARBA00022655"/>
    </source>
</evidence>
<gene>
    <name evidence="13" type="ORF">GCM10017620_21660</name>
</gene>
<dbReference type="NCBIfam" id="TIGR00745">
    <property type="entry name" value="apbA_panE"/>
    <property type="match status" value="1"/>
</dbReference>
<dbReference type="InterPro" id="IPR051402">
    <property type="entry name" value="KPR-Related"/>
</dbReference>
<dbReference type="Proteomes" id="UP001143509">
    <property type="component" value="Unassembled WGS sequence"/>
</dbReference>
<comment type="function">
    <text evidence="10">Catalyzes the NADPH-dependent reduction of ketopantoate into pantoic acid.</text>
</comment>
<dbReference type="RefSeq" id="WP_271165386.1">
    <property type="nucleotide sequence ID" value="NZ_BSFD01000006.1"/>
</dbReference>
<evidence type="ECO:0000313" key="14">
    <source>
        <dbReference type="Proteomes" id="UP001143509"/>
    </source>
</evidence>
<evidence type="ECO:0000256" key="3">
    <source>
        <dbReference type="ARBA" id="ARBA00013014"/>
    </source>
</evidence>
<accession>A0ABQ5TA08</accession>
<name>A0ABQ5TA08_9CAUL</name>
<evidence type="ECO:0000259" key="12">
    <source>
        <dbReference type="Pfam" id="PF08546"/>
    </source>
</evidence>
<dbReference type="InterPro" id="IPR036291">
    <property type="entry name" value="NAD(P)-bd_dom_sf"/>
</dbReference>
<feature type="domain" description="Ketopantoate reductase C-terminal" evidence="12">
    <location>
        <begin position="171"/>
        <end position="291"/>
    </location>
</feature>
<keyword evidence="7 10" id="KW-0560">Oxidoreductase</keyword>
<dbReference type="InterPro" id="IPR003710">
    <property type="entry name" value="ApbA"/>
</dbReference>
<evidence type="ECO:0000256" key="7">
    <source>
        <dbReference type="ARBA" id="ARBA00023002"/>
    </source>
</evidence>
<reference evidence="13" key="2">
    <citation type="submission" date="2023-01" db="EMBL/GenBank/DDBJ databases">
        <authorList>
            <person name="Sun Q."/>
            <person name="Evtushenko L."/>
        </authorList>
    </citation>
    <scope>NUCLEOTIDE SEQUENCE</scope>
    <source>
        <strain evidence="13">VKM B-1499</strain>
    </source>
</reference>
<keyword evidence="14" id="KW-1185">Reference proteome</keyword>
<keyword evidence="5 10" id="KW-0566">Pantothenate biosynthesis</keyword>